<reference evidence="6 7" key="1">
    <citation type="journal article" date="2015" name="Stand. Genomic Sci.">
        <title>Genomic Encyclopedia of Bacterial and Archaeal Type Strains, Phase III: the genomes of soil and plant-associated and newly described type strains.</title>
        <authorList>
            <person name="Whitman W.B."/>
            <person name="Woyke T."/>
            <person name="Klenk H.P."/>
            <person name="Zhou Y."/>
            <person name="Lilburn T.G."/>
            <person name="Beck B.J."/>
            <person name="De Vos P."/>
            <person name="Vandamme P."/>
            <person name="Eisen J.A."/>
            <person name="Garrity G."/>
            <person name="Hugenholtz P."/>
            <person name="Kyrpides N.C."/>
        </authorList>
    </citation>
    <scope>NUCLEOTIDE SEQUENCE [LARGE SCALE GENOMIC DNA]</scope>
    <source>
        <strain evidence="6 7">VKM Ac-2572</strain>
    </source>
</reference>
<evidence type="ECO:0000313" key="7">
    <source>
        <dbReference type="Proteomes" id="UP000294508"/>
    </source>
</evidence>
<evidence type="ECO:0000313" key="6">
    <source>
        <dbReference type="EMBL" id="TCO34556.1"/>
    </source>
</evidence>
<dbReference type="Gene3D" id="3.40.50.720">
    <property type="entry name" value="NAD(P)-binding Rossmann-like Domain"/>
    <property type="match status" value="1"/>
</dbReference>
<evidence type="ECO:0000256" key="4">
    <source>
        <dbReference type="SAM" id="Phobius"/>
    </source>
</evidence>
<dbReference type="InterPro" id="IPR016040">
    <property type="entry name" value="NAD(P)-bd_dom"/>
</dbReference>
<dbReference type="EMBL" id="SLWN01000002">
    <property type="protein sequence ID" value="TCO34556.1"/>
    <property type="molecule type" value="Genomic_DNA"/>
</dbReference>
<evidence type="ECO:0000256" key="3">
    <source>
        <dbReference type="SAM" id="MobiDB-lite"/>
    </source>
</evidence>
<feature type="region of interest" description="Disordered" evidence="3">
    <location>
        <begin position="304"/>
        <end position="323"/>
    </location>
</feature>
<sequence>MLPIWFGPEGLRLGKKRFTVVVGVVVMLLVVGGTGELGGRVVRLLLGQGHEVRCLVREGSDGGRLEELGAKVVRGDLTDPASLVEACQGIDTVIATATVIARRLAGVPGPSIREADEVGMGSLVDAAETAGVRRFVYLSFAGVDAALGTPIGKAKLATEQRLARSGLRRVVVRPDAFQEIHLGPLGRFDIAAGKVSVFGKGDNKVRWLSTDDAAALVAAVAVEPDPPALVVFGGPEALSRNEAIAIAEDLTHRTMKVQRMPRTLARLSVRILNHTNDGLASAFGVGLLQDQHAITWDDEPLRQRGITPRSATDFLRDQAGQLP</sequence>
<dbReference type="SUPFAM" id="SSF51735">
    <property type="entry name" value="NAD(P)-binding Rossmann-fold domains"/>
    <property type="match status" value="1"/>
</dbReference>
<comment type="caution">
    <text evidence="6">The sequence shown here is derived from an EMBL/GenBank/DDBJ whole genome shotgun (WGS) entry which is preliminary data.</text>
</comment>
<protein>
    <submittedName>
        <fullName evidence="6">Uncharacterized protein YbjT (DUF2867 family)</fullName>
    </submittedName>
</protein>
<keyword evidence="2" id="KW-0604">Photosystem II</keyword>
<keyword evidence="4" id="KW-0812">Transmembrane</keyword>
<organism evidence="6 7">
    <name type="scientific">Kribbella steppae</name>
    <dbReference type="NCBI Taxonomy" id="2512223"/>
    <lineage>
        <taxon>Bacteria</taxon>
        <taxon>Bacillati</taxon>
        <taxon>Actinomycetota</taxon>
        <taxon>Actinomycetes</taxon>
        <taxon>Propionibacteriales</taxon>
        <taxon>Kribbellaceae</taxon>
        <taxon>Kribbella</taxon>
    </lineage>
</organism>
<name>A0A4R2HU38_9ACTN</name>
<dbReference type="GO" id="GO:0009523">
    <property type="term" value="C:photosystem II"/>
    <property type="evidence" value="ECO:0007669"/>
    <property type="project" value="UniProtKB-KW"/>
</dbReference>
<keyword evidence="4" id="KW-0472">Membrane</keyword>
<evidence type="ECO:0000256" key="2">
    <source>
        <dbReference type="ARBA" id="ARBA00023276"/>
    </source>
</evidence>
<gene>
    <name evidence="6" type="ORF">EV652_102622</name>
</gene>
<dbReference type="InterPro" id="IPR036291">
    <property type="entry name" value="NAD(P)-bd_dom_sf"/>
</dbReference>
<evidence type="ECO:0000256" key="1">
    <source>
        <dbReference type="ARBA" id="ARBA00022531"/>
    </source>
</evidence>
<keyword evidence="4" id="KW-1133">Transmembrane helix</keyword>
<proteinExistence type="predicted"/>
<dbReference type="GO" id="GO:0015979">
    <property type="term" value="P:photosynthesis"/>
    <property type="evidence" value="ECO:0007669"/>
    <property type="project" value="UniProtKB-KW"/>
</dbReference>
<dbReference type="Proteomes" id="UP000294508">
    <property type="component" value="Unassembled WGS sequence"/>
</dbReference>
<dbReference type="PANTHER" id="PTHR47128:SF2">
    <property type="entry name" value="PROTEIN HIGH CHLOROPHYLL FLUORESCENCE PHENOTYPE 244, CHLOROPLASTIC"/>
    <property type="match status" value="1"/>
</dbReference>
<feature type="domain" description="NAD(P)-binding" evidence="5">
    <location>
        <begin position="32"/>
        <end position="179"/>
    </location>
</feature>
<dbReference type="InterPro" id="IPR044256">
    <property type="entry name" value="HCF244-like"/>
</dbReference>
<dbReference type="Pfam" id="PF13460">
    <property type="entry name" value="NAD_binding_10"/>
    <property type="match status" value="1"/>
</dbReference>
<keyword evidence="1" id="KW-0602">Photosynthesis</keyword>
<keyword evidence="7" id="KW-1185">Reference proteome</keyword>
<evidence type="ECO:0000259" key="5">
    <source>
        <dbReference type="Pfam" id="PF13460"/>
    </source>
</evidence>
<dbReference type="PANTHER" id="PTHR47128">
    <property type="match status" value="1"/>
</dbReference>
<accession>A0A4R2HU38</accession>
<dbReference type="AlphaFoldDB" id="A0A4R2HU38"/>
<feature type="transmembrane region" description="Helical" evidence="4">
    <location>
        <begin position="20"/>
        <end position="38"/>
    </location>
</feature>